<sequence>MSRKYNLIDINIKKYYINPLDWPWFHKVECSFQILPVANFTFKAIAQMDGLIPFVYRAFMQIRYGDESSISSSYYVRLPGDSGRFERSDFEVTGLGSSSNMASSKNTTTTTAFAVFTGVQSPVHRRVVT</sequence>
<dbReference type="PANTHER" id="PTHR34670">
    <property type="entry name" value="EXPRESSED PROTEIN"/>
    <property type="match status" value="1"/>
</dbReference>
<name>A0A816K6L9_BRANA</name>
<organism evidence="1">
    <name type="scientific">Brassica napus</name>
    <name type="common">Rape</name>
    <dbReference type="NCBI Taxonomy" id="3708"/>
    <lineage>
        <taxon>Eukaryota</taxon>
        <taxon>Viridiplantae</taxon>
        <taxon>Streptophyta</taxon>
        <taxon>Embryophyta</taxon>
        <taxon>Tracheophyta</taxon>
        <taxon>Spermatophyta</taxon>
        <taxon>Magnoliopsida</taxon>
        <taxon>eudicotyledons</taxon>
        <taxon>Gunneridae</taxon>
        <taxon>Pentapetalae</taxon>
        <taxon>rosids</taxon>
        <taxon>malvids</taxon>
        <taxon>Brassicales</taxon>
        <taxon>Brassicaceae</taxon>
        <taxon>Brassiceae</taxon>
        <taxon>Brassica</taxon>
    </lineage>
</organism>
<gene>
    <name evidence="1" type="ORF">DARMORV10_C04P66190.1</name>
    <name evidence="2" type="ORF">HID58_063109</name>
</gene>
<dbReference type="Proteomes" id="UP000824890">
    <property type="component" value="Unassembled WGS sequence"/>
</dbReference>
<evidence type="ECO:0000313" key="2">
    <source>
        <dbReference type="EMBL" id="KAH0887013.1"/>
    </source>
</evidence>
<evidence type="ECO:0000313" key="3">
    <source>
        <dbReference type="Proteomes" id="UP000824890"/>
    </source>
</evidence>
<dbReference type="EMBL" id="JAGKQM010000014">
    <property type="protein sequence ID" value="KAH0887013.1"/>
    <property type="molecule type" value="Genomic_DNA"/>
</dbReference>
<accession>A0A816K6L9</accession>
<dbReference type="Gramene" id="CDX93350">
    <property type="protein sequence ID" value="CDX93350"/>
    <property type="gene ID" value="GSBRNA2T00155333001"/>
</dbReference>
<dbReference type="AlphaFoldDB" id="A0A816K6L9"/>
<reference evidence="2 3" key="2">
    <citation type="submission" date="2021-05" db="EMBL/GenBank/DDBJ databases">
        <title>Genome Assembly of Synthetic Allotetraploid Brassica napus Reveals Homoeologous Exchanges between Subgenomes.</title>
        <authorList>
            <person name="Davis J.T."/>
        </authorList>
    </citation>
    <scope>NUCLEOTIDE SEQUENCE [LARGE SCALE GENOMIC DNA]</scope>
    <source>
        <strain evidence="3">cv. Da-Ae</strain>
        <tissue evidence="2">Seedling</tissue>
    </source>
</reference>
<dbReference type="PANTHER" id="PTHR34670:SF8">
    <property type="entry name" value="EXPRESSED PROTEIN"/>
    <property type="match status" value="1"/>
</dbReference>
<dbReference type="EMBL" id="HG994368">
    <property type="protein sequence ID" value="CAF1868330.1"/>
    <property type="molecule type" value="Genomic_DNA"/>
</dbReference>
<reference evidence="1" key="1">
    <citation type="submission" date="2021-01" db="EMBL/GenBank/DDBJ databases">
        <authorList>
            <consortium name="Genoscope - CEA"/>
            <person name="William W."/>
        </authorList>
    </citation>
    <scope>NUCLEOTIDE SEQUENCE</scope>
</reference>
<keyword evidence="3" id="KW-1185">Reference proteome</keyword>
<protein>
    <submittedName>
        <fullName evidence="1">(rape) hypothetical protein</fullName>
    </submittedName>
</protein>
<evidence type="ECO:0000313" key="1">
    <source>
        <dbReference type="EMBL" id="CAF1868330.1"/>
    </source>
</evidence>
<proteinExistence type="predicted"/>
<dbReference type="OMA" id="RAFMQIR"/>
<dbReference type="Proteomes" id="UP001295469">
    <property type="component" value="Chromosome C04"/>
</dbReference>